<evidence type="ECO:0000313" key="5">
    <source>
        <dbReference type="EMBL" id="TYT63982.1"/>
    </source>
</evidence>
<reference evidence="5 6" key="1">
    <citation type="submission" date="2019-08" db="EMBL/GenBank/DDBJ databases">
        <title>Archaea genome.</title>
        <authorList>
            <person name="Kajale S."/>
            <person name="Shouche Y."/>
            <person name="Deshpande N."/>
            <person name="Sharma A."/>
        </authorList>
    </citation>
    <scope>NUCLEOTIDE SEQUENCE [LARGE SCALE GENOMIC DNA]</scope>
    <source>
        <strain evidence="5 6">ESP3B_9</strain>
    </source>
</reference>
<sequence>MDVRGLRALGVLVVVGCLIAAVPAASSAVVADVGTGSAAFQETADDEQQAADDEIDDGDESPNNETENGDGPTNETDNGDAPVNETDPEEGSDDGLNESAQLDSAEEVHIDVFLHENTSATFVVDYRFENDSTQNWERLRDDVEENSEEYASNEHSDWNDILEEGQNRTDREMEISNVEVETDTSSAPRNLGHVEFTFEWSSFSHVEINRIEAGDALAGFTLVDDTTLQFFWPDGYVVREADPSPDDPPEGSIFWDGDGTEFTDEQPLIVLIENAEGTEEPVEPEESPSMPWLAVAGALALLVAAAAIGWAIRHRADGVSYSPGNGPAQQARVPVESDEPGSQTAGPPDELLSNEERVLRLLEQRGGRIKQQEIVAELDWTEAKTSQVVSGLREDEEVEVFRIGRENVLSLPDEEEVN</sequence>
<dbReference type="InterPro" id="IPR055769">
    <property type="entry name" value="DUF7345"/>
</dbReference>
<comment type="caution">
    <text evidence="5">The sequence shown here is derived from an EMBL/GenBank/DDBJ whole genome shotgun (WGS) entry which is preliminary data.</text>
</comment>
<dbReference type="RefSeq" id="WP_149079787.1">
    <property type="nucleotide sequence ID" value="NZ_VTAW01000001.1"/>
</dbReference>
<feature type="region of interest" description="Disordered" evidence="1">
    <location>
        <begin position="42"/>
        <end position="97"/>
    </location>
</feature>
<feature type="compositionally biased region" description="Acidic residues" evidence="1">
    <location>
        <begin position="43"/>
        <end position="62"/>
    </location>
</feature>
<protein>
    <submittedName>
        <fullName evidence="5">Uncharacterized protein</fullName>
    </submittedName>
</protein>
<keyword evidence="2" id="KW-0472">Membrane</keyword>
<gene>
    <name evidence="5" type="ORF">FYC77_01910</name>
</gene>
<evidence type="ECO:0000256" key="2">
    <source>
        <dbReference type="SAM" id="Phobius"/>
    </source>
</evidence>
<feature type="domain" description="DUF7343" evidence="3">
    <location>
        <begin position="351"/>
        <end position="412"/>
    </location>
</feature>
<name>A0A5D5AVP5_9EURY</name>
<proteinExistence type="predicted"/>
<evidence type="ECO:0000313" key="6">
    <source>
        <dbReference type="Proteomes" id="UP000324104"/>
    </source>
</evidence>
<accession>A0A5D5AVP5</accession>
<feature type="region of interest" description="Disordered" evidence="1">
    <location>
        <begin position="321"/>
        <end position="351"/>
    </location>
</feature>
<keyword evidence="2" id="KW-0812">Transmembrane</keyword>
<keyword evidence="6" id="KW-1185">Reference proteome</keyword>
<dbReference type="Pfam" id="PF24036">
    <property type="entry name" value="DUF7345"/>
    <property type="match status" value="1"/>
</dbReference>
<evidence type="ECO:0000259" key="4">
    <source>
        <dbReference type="Pfam" id="PF24036"/>
    </source>
</evidence>
<organism evidence="5 6">
    <name type="scientific">Natrialba swarupiae</name>
    <dbReference type="NCBI Taxonomy" id="2448032"/>
    <lineage>
        <taxon>Archaea</taxon>
        <taxon>Methanobacteriati</taxon>
        <taxon>Methanobacteriota</taxon>
        <taxon>Stenosarchaea group</taxon>
        <taxon>Halobacteria</taxon>
        <taxon>Halobacteriales</taxon>
        <taxon>Natrialbaceae</taxon>
        <taxon>Natrialba</taxon>
    </lineage>
</organism>
<feature type="transmembrane region" description="Helical" evidence="2">
    <location>
        <begin position="290"/>
        <end position="312"/>
    </location>
</feature>
<keyword evidence="2" id="KW-1133">Transmembrane helix</keyword>
<dbReference type="AlphaFoldDB" id="A0A5D5AVP5"/>
<dbReference type="InterPro" id="IPR055767">
    <property type="entry name" value="DUF7343"/>
</dbReference>
<feature type="compositionally biased region" description="Polar residues" evidence="1">
    <location>
        <begin position="63"/>
        <end position="76"/>
    </location>
</feature>
<dbReference type="EMBL" id="VTAW01000001">
    <property type="protein sequence ID" value="TYT63982.1"/>
    <property type="molecule type" value="Genomic_DNA"/>
</dbReference>
<dbReference type="Pfam" id="PF24034">
    <property type="entry name" value="DUF7343"/>
    <property type="match status" value="1"/>
</dbReference>
<dbReference type="Proteomes" id="UP000324104">
    <property type="component" value="Unassembled WGS sequence"/>
</dbReference>
<feature type="compositionally biased region" description="Acidic residues" evidence="1">
    <location>
        <begin position="86"/>
        <end position="96"/>
    </location>
</feature>
<feature type="domain" description="DUF7345" evidence="4">
    <location>
        <begin position="112"/>
        <end position="236"/>
    </location>
</feature>
<evidence type="ECO:0000256" key="1">
    <source>
        <dbReference type="SAM" id="MobiDB-lite"/>
    </source>
</evidence>
<evidence type="ECO:0000259" key="3">
    <source>
        <dbReference type="Pfam" id="PF24034"/>
    </source>
</evidence>